<dbReference type="EMBL" id="VCKW01000079">
    <property type="protein sequence ID" value="TMR00194.1"/>
    <property type="molecule type" value="Genomic_DNA"/>
</dbReference>
<accession>A0A5C4JAZ8</accession>
<evidence type="ECO:0000256" key="6">
    <source>
        <dbReference type="PIRNR" id="PIRNR000077"/>
    </source>
</evidence>
<dbReference type="PANTHER" id="PTHR45663:SF11">
    <property type="entry name" value="GEO12009P1"/>
    <property type="match status" value="1"/>
</dbReference>
<dbReference type="AlphaFoldDB" id="A0A5C4JAZ8"/>
<feature type="disulfide bond" description="Redox-active" evidence="7">
    <location>
        <begin position="35"/>
        <end position="38"/>
    </location>
</feature>
<feature type="domain" description="Thioredoxin" evidence="8">
    <location>
        <begin position="1"/>
        <end position="111"/>
    </location>
</feature>
<comment type="similarity">
    <text evidence="1 6">Belongs to the thioredoxin family.</text>
</comment>
<evidence type="ECO:0000313" key="9">
    <source>
        <dbReference type="EMBL" id="TMR00194.1"/>
    </source>
</evidence>
<evidence type="ECO:0000256" key="3">
    <source>
        <dbReference type="ARBA" id="ARBA00022982"/>
    </source>
</evidence>
<dbReference type="GO" id="GO:0005737">
    <property type="term" value="C:cytoplasm"/>
    <property type="evidence" value="ECO:0007669"/>
    <property type="project" value="TreeGrafter"/>
</dbReference>
<keyword evidence="10" id="KW-1185">Reference proteome</keyword>
<dbReference type="PANTHER" id="PTHR45663">
    <property type="entry name" value="GEO12009P1"/>
    <property type="match status" value="1"/>
</dbReference>
<keyword evidence="3" id="KW-0249">Electron transport</keyword>
<proteinExistence type="inferred from homology"/>
<dbReference type="RefSeq" id="WP_138646150.1">
    <property type="nucleotide sequence ID" value="NZ_VCKW01000079.1"/>
</dbReference>
<dbReference type="PROSITE" id="PS51352">
    <property type="entry name" value="THIOREDOXIN_2"/>
    <property type="match status" value="1"/>
</dbReference>
<dbReference type="GO" id="GO:0015035">
    <property type="term" value="F:protein-disulfide reductase activity"/>
    <property type="evidence" value="ECO:0007669"/>
    <property type="project" value="InterPro"/>
</dbReference>
<organism evidence="9 10">
    <name type="scientific">Actinomadura soli</name>
    <dbReference type="NCBI Taxonomy" id="2508997"/>
    <lineage>
        <taxon>Bacteria</taxon>
        <taxon>Bacillati</taxon>
        <taxon>Actinomycetota</taxon>
        <taxon>Actinomycetes</taxon>
        <taxon>Streptosporangiales</taxon>
        <taxon>Thermomonosporaceae</taxon>
        <taxon>Actinomadura</taxon>
    </lineage>
</organism>
<evidence type="ECO:0000256" key="5">
    <source>
        <dbReference type="ARBA" id="ARBA00023284"/>
    </source>
</evidence>
<evidence type="ECO:0000256" key="2">
    <source>
        <dbReference type="ARBA" id="ARBA00022448"/>
    </source>
</evidence>
<keyword evidence="4 7" id="KW-1015">Disulfide bond</keyword>
<dbReference type="OrthoDB" id="9790390at2"/>
<dbReference type="InterPro" id="IPR005746">
    <property type="entry name" value="Thioredoxin"/>
</dbReference>
<dbReference type="Proteomes" id="UP000309174">
    <property type="component" value="Unassembled WGS sequence"/>
</dbReference>
<evidence type="ECO:0000313" key="10">
    <source>
        <dbReference type="Proteomes" id="UP000309174"/>
    </source>
</evidence>
<protein>
    <recommendedName>
        <fullName evidence="6">Thioredoxin</fullName>
    </recommendedName>
</protein>
<dbReference type="Gene3D" id="3.40.30.10">
    <property type="entry name" value="Glutaredoxin"/>
    <property type="match status" value="1"/>
</dbReference>
<evidence type="ECO:0000256" key="4">
    <source>
        <dbReference type="ARBA" id="ARBA00023157"/>
    </source>
</evidence>
<dbReference type="CDD" id="cd02947">
    <property type="entry name" value="TRX_family"/>
    <property type="match status" value="1"/>
</dbReference>
<evidence type="ECO:0000256" key="1">
    <source>
        <dbReference type="ARBA" id="ARBA00008987"/>
    </source>
</evidence>
<dbReference type="InterPro" id="IPR013766">
    <property type="entry name" value="Thioredoxin_domain"/>
</dbReference>
<dbReference type="PIRSF" id="PIRSF000077">
    <property type="entry name" value="Thioredoxin"/>
    <property type="match status" value="1"/>
</dbReference>
<gene>
    <name evidence="9" type="ORF">ETD83_17255</name>
</gene>
<evidence type="ECO:0000256" key="7">
    <source>
        <dbReference type="PIRSR" id="PIRSR000077-4"/>
    </source>
</evidence>
<evidence type="ECO:0000259" key="8">
    <source>
        <dbReference type="PROSITE" id="PS51352"/>
    </source>
</evidence>
<dbReference type="Pfam" id="PF00085">
    <property type="entry name" value="Thioredoxin"/>
    <property type="match status" value="1"/>
</dbReference>
<dbReference type="InterPro" id="IPR036249">
    <property type="entry name" value="Thioredoxin-like_sf"/>
</dbReference>
<keyword evidence="2" id="KW-0813">Transport</keyword>
<dbReference type="SUPFAM" id="SSF52833">
    <property type="entry name" value="Thioredoxin-like"/>
    <property type="match status" value="1"/>
</dbReference>
<sequence length="112" mass="12221">MTSPPALTALGTADFDHHLTAAPEPLLVEFWASGCQPCQALMPVLRHLAAEHAGRLRVATVELDHAPDLARRYQIMALPTLIVFTGGRPTQRITEVITKDQLIALLEQAVFS</sequence>
<name>A0A5C4JAZ8_9ACTN</name>
<keyword evidence="5 7" id="KW-0676">Redox-active center</keyword>
<reference evidence="9 10" key="1">
    <citation type="submission" date="2019-05" db="EMBL/GenBank/DDBJ databases">
        <title>Draft genome sequence of Actinomadura sp. 14C53.</title>
        <authorList>
            <person name="Saricaoglu S."/>
            <person name="Isik K."/>
        </authorList>
    </citation>
    <scope>NUCLEOTIDE SEQUENCE [LARGE SCALE GENOMIC DNA]</scope>
    <source>
        <strain evidence="9 10">14C53</strain>
    </source>
</reference>
<comment type="caution">
    <text evidence="9">The sequence shown here is derived from an EMBL/GenBank/DDBJ whole genome shotgun (WGS) entry which is preliminary data.</text>
</comment>